<name>A0A2J0LN46_9BACT</name>
<evidence type="ECO:0000259" key="4">
    <source>
        <dbReference type="Pfam" id="PF03364"/>
    </source>
</evidence>
<dbReference type="Pfam" id="PF01488">
    <property type="entry name" value="Shikimate_DH"/>
    <property type="match status" value="1"/>
</dbReference>
<dbReference type="AlphaFoldDB" id="A0A2J0LN46"/>
<dbReference type="SUPFAM" id="SSF55961">
    <property type="entry name" value="Bet v1-like"/>
    <property type="match status" value="1"/>
</dbReference>
<reference evidence="5 6" key="1">
    <citation type="submission" date="2017-09" db="EMBL/GenBank/DDBJ databases">
        <title>Depth-based differentiation of microbial function through sediment-hosted aquifers and enrichment of novel symbionts in the deep terrestrial subsurface.</title>
        <authorList>
            <person name="Probst A.J."/>
            <person name="Ladd B."/>
            <person name="Jarett J.K."/>
            <person name="Geller-Mcgrath D.E."/>
            <person name="Sieber C.M."/>
            <person name="Emerson J.B."/>
            <person name="Anantharaman K."/>
            <person name="Thomas B.C."/>
            <person name="Malmstrom R."/>
            <person name="Stieglmeier M."/>
            <person name="Klingl A."/>
            <person name="Woyke T."/>
            <person name="Ryan C.M."/>
            <person name="Banfield J.F."/>
        </authorList>
    </citation>
    <scope>NUCLEOTIDE SEQUENCE [LARGE SCALE GENOMIC DNA]</scope>
    <source>
        <strain evidence="5">CG12_big_fil_rev_8_21_14_0_65_43_15</strain>
    </source>
</reference>
<dbReference type="Proteomes" id="UP000231267">
    <property type="component" value="Unassembled WGS sequence"/>
</dbReference>
<comment type="caution">
    <text evidence="5">The sequence shown here is derived from an EMBL/GenBank/DDBJ whole genome shotgun (WGS) entry which is preliminary data.</text>
</comment>
<dbReference type="Gene3D" id="3.30.530.20">
    <property type="match status" value="1"/>
</dbReference>
<feature type="domain" description="Coenzyme Q-binding protein COQ10 START" evidence="4">
    <location>
        <begin position="27"/>
        <end position="137"/>
    </location>
</feature>
<evidence type="ECO:0008006" key="7">
    <source>
        <dbReference type="Google" id="ProtNLM"/>
    </source>
</evidence>
<proteinExistence type="inferred from homology"/>
<sequence>MLPMPENLQTIKTSRVINAEKWRIIRLLTHVGDFPKYMPNVKEAMVLKRDKNKFRTRWRIQIDNVPISWVEEDVLEFPSYSISFKSVEGDLAHLDGRWKLSDHPEGTLVEVNVNFSVGIPVIGQFAEPYIADIMQKNFDSILENIENHLISMRYASFKKGNNEKVAGFAVLGHFYNFNHLLRCLNTLNPNFKIHSREFVSNLFSITPSFKMYDMKDFRSKTGAVTQGHFIVCTFIPDMINMNAARVYSKVVRAAKLAEKYGAGILTLGGFTSVVGERYGHQISKEADIPITTGNTLTAALAVDGSIKAAELMGIDIKNAKVAIIGGTGDIGSACARSFANQARHLVITGRTKSNLRRMWFELKFKYGAKKVEATSDNVKAVKDADIVLACAAVSASILNINAFKPGAVICDLGYPKNISYTATDRKDILIFSGGMSKLPTPLDPGIDTGSPSPDVSYGCFSEVIVLALEKRYESFSKGRGNITIDKMDQIREMAARHGFGVSPFYWGNRLITEEAIGEIRNNARASKS</sequence>
<dbReference type="Gene3D" id="3.40.50.720">
    <property type="entry name" value="NAD(P)-binding Rossmann-like Domain"/>
    <property type="match status" value="1"/>
</dbReference>
<dbReference type="InterPro" id="IPR036291">
    <property type="entry name" value="NAD(P)-bd_dom_sf"/>
</dbReference>
<dbReference type="InterPro" id="IPR005031">
    <property type="entry name" value="COQ10_START"/>
</dbReference>
<protein>
    <recommendedName>
        <fullName evidence="7">Coenzyme Q-binding protein COQ10 START domain-containing protein</fullName>
    </recommendedName>
</protein>
<gene>
    <name evidence="5" type="ORF">COW11_04590</name>
</gene>
<feature type="domain" description="Quinate/shikimate 5-dehydrogenase/glutamyl-tRNA reductase" evidence="3">
    <location>
        <begin position="313"/>
        <end position="428"/>
    </location>
</feature>
<evidence type="ECO:0000313" key="5">
    <source>
        <dbReference type="EMBL" id="PIW66146.1"/>
    </source>
</evidence>
<evidence type="ECO:0000256" key="2">
    <source>
        <dbReference type="ARBA" id="ARBA00022857"/>
    </source>
</evidence>
<organism evidence="5 6">
    <name type="scientific">Candidatus Taenaricola geysiri</name>
    <dbReference type="NCBI Taxonomy" id="1974752"/>
    <lineage>
        <taxon>Bacteria</taxon>
        <taxon>Pseudomonadati</taxon>
        <taxon>Candidatus Omnitrophota</taxon>
        <taxon>Candidatus Taenaricola</taxon>
    </lineage>
</organism>
<dbReference type="InterPro" id="IPR023393">
    <property type="entry name" value="START-like_dom_sf"/>
</dbReference>
<dbReference type="EMBL" id="PFGP01000107">
    <property type="protein sequence ID" value="PIW66146.1"/>
    <property type="molecule type" value="Genomic_DNA"/>
</dbReference>
<evidence type="ECO:0000256" key="1">
    <source>
        <dbReference type="ARBA" id="ARBA00008918"/>
    </source>
</evidence>
<keyword evidence="2" id="KW-0521">NADP</keyword>
<dbReference type="SUPFAM" id="SSF51735">
    <property type="entry name" value="NAD(P)-binding Rossmann-fold domains"/>
    <property type="match status" value="1"/>
</dbReference>
<accession>A0A2J0LN46</accession>
<dbReference type="Pfam" id="PF03364">
    <property type="entry name" value="Polyketide_cyc"/>
    <property type="match status" value="1"/>
</dbReference>
<comment type="similarity">
    <text evidence="1">Belongs to the ribosome association toxin RatA family.</text>
</comment>
<evidence type="ECO:0000313" key="6">
    <source>
        <dbReference type="Proteomes" id="UP000231267"/>
    </source>
</evidence>
<evidence type="ECO:0000259" key="3">
    <source>
        <dbReference type="Pfam" id="PF01488"/>
    </source>
</evidence>
<dbReference type="InterPro" id="IPR006151">
    <property type="entry name" value="Shikm_DH/Glu-tRNA_Rdtase"/>
</dbReference>